<reference evidence="2 3" key="1">
    <citation type="journal article" date="2019" name="Nat. Ecol. Evol.">
        <title>Megaphylogeny resolves global patterns of mushroom evolution.</title>
        <authorList>
            <person name="Varga T."/>
            <person name="Krizsan K."/>
            <person name="Foldi C."/>
            <person name="Dima B."/>
            <person name="Sanchez-Garcia M."/>
            <person name="Sanchez-Ramirez S."/>
            <person name="Szollosi G.J."/>
            <person name="Szarkandi J.G."/>
            <person name="Papp V."/>
            <person name="Albert L."/>
            <person name="Andreopoulos W."/>
            <person name="Angelini C."/>
            <person name="Antonin V."/>
            <person name="Barry K.W."/>
            <person name="Bougher N.L."/>
            <person name="Buchanan P."/>
            <person name="Buyck B."/>
            <person name="Bense V."/>
            <person name="Catcheside P."/>
            <person name="Chovatia M."/>
            <person name="Cooper J."/>
            <person name="Damon W."/>
            <person name="Desjardin D."/>
            <person name="Finy P."/>
            <person name="Geml J."/>
            <person name="Haridas S."/>
            <person name="Hughes K."/>
            <person name="Justo A."/>
            <person name="Karasinski D."/>
            <person name="Kautmanova I."/>
            <person name="Kiss B."/>
            <person name="Kocsube S."/>
            <person name="Kotiranta H."/>
            <person name="LaButti K.M."/>
            <person name="Lechner B.E."/>
            <person name="Liimatainen K."/>
            <person name="Lipzen A."/>
            <person name="Lukacs Z."/>
            <person name="Mihaltcheva S."/>
            <person name="Morgado L.N."/>
            <person name="Niskanen T."/>
            <person name="Noordeloos M.E."/>
            <person name="Ohm R.A."/>
            <person name="Ortiz-Santana B."/>
            <person name="Ovrebo C."/>
            <person name="Racz N."/>
            <person name="Riley R."/>
            <person name="Savchenko A."/>
            <person name="Shiryaev A."/>
            <person name="Soop K."/>
            <person name="Spirin V."/>
            <person name="Szebenyi C."/>
            <person name="Tomsovsky M."/>
            <person name="Tulloss R.E."/>
            <person name="Uehling J."/>
            <person name="Grigoriev I.V."/>
            <person name="Vagvolgyi C."/>
            <person name="Papp T."/>
            <person name="Martin F.M."/>
            <person name="Miettinen O."/>
            <person name="Hibbett D.S."/>
            <person name="Nagy L.G."/>
        </authorList>
    </citation>
    <scope>NUCLEOTIDE SEQUENCE [LARGE SCALE GENOMIC DNA]</scope>
    <source>
        <strain evidence="2 3">CBS 962.96</strain>
    </source>
</reference>
<name>A0A4V6T5N3_DENBC</name>
<dbReference type="PANTHER" id="PTHR46579:SF1">
    <property type="entry name" value="F5_8 TYPE C DOMAIN-CONTAINING PROTEIN"/>
    <property type="match status" value="1"/>
</dbReference>
<keyword evidence="1" id="KW-0812">Transmembrane</keyword>
<evidence type="ECO:0000313" key="3">
    <source>
        <dbReference type="Proteomes" id="UP000297245"/>
    </source>
</evidence>
<dbReference type="AlphaFoldDB" id="A0A4V6T5N3"/>
<organism evidence="2 3">
    <name type="scientific">Dendrothele bispora (strain CBS 962.96)</name>
    <dbReference type="NCBI Taxonomy" id="1314807"/>
    <lineage>
        <taxon>Eukaryota</taxon>
        <taxon>Fungi</taxon>
        <taxon>Dikarya</taxon>
        <taxon>Basidiomycota</taxon>
        <taxon>Agaricomycotina</taxon>
        <taxon>Agaricomycetes</taxon>
        <taxon>Agaricomycetidae</taxon>
        <taxon>Agaricales</taxon>
        <taxon>Agaricales incertae sedis</taxon>
        <taxon>Dendrothele</taxon>
    </lineage>
</organism>
<sequence>MQERPENHTQVPLQIPQSRIPTPISRVSTPISRIPTPFFQTPTPTPPPAYNPNFDNQNSAGRVPHDVDFLPTSIPGSLYPPVNNYEAPVIPPAFADGDPSCVRIAYLKAILNNVASKMSIRHANDNLSMDMDMLDAAGVLPDDPIPVRTLASAKRRLGIEPDDHIINYAICPLCWKHFTPQEILDLPSPDCLNPDCSGRVYTEKRDANGQVKRHLIKIIPQVSLIQSLRRMVRRKGFRKLIRDSRNTTADENEDEDFLMEDMYHGKIWHELKTSVQREVGEFGAVRDASFDNRSEQKLTEKRFGLHLVVNLDWFGALSNRPHSSGPMYISIADLPRQYRFMQPYIICLMITPGPNEPTNEQLNHCMEPMARELCALKNGIPMEMYDENDENIIDEEIYADFVCNNCDTPGARKLAGFAGHSADMHPCPWCRCTILDVNKPNGYDIHHFRLRDDFEALKHKFASKDTSVQRQGEILSRHGVRFSTLDWIPGWRPLRQTALDFMHCVFLGIVAYLFTTILFAAHMFYGQGPNSGRARFENAINNIKWPSHITRLPKNLGENQSLKKADEWRRLITVTPVLLWLAWREHNDIIPDTEPPLAPNETIKTNHSRKRKSLYDVIILLCVAIRFLSTKKISMRQANAGMIYLSNYCRGLLLLGASLTINHHLAMHYTEMIKIYGPVYAWWLFAFERFNGMLEKVKVNGHDGGRIELTMMRYWVQAHLIYEYLLGLPSDASEHERNLVNKIINAEAENQRGAMMTEIAIFQSEASTDSCSLPRRLSKNPLDLHTYRPQSVDTDLDLYSLLYEFYRTLWLDLDLQPEFSLNPGLPFLSSKVARRLTYIRKDGLRYGCTSNVQTQADSMAFILHGETRVPIQIVDLFVVNIHNSGKPPHVCALVRRLRINDDIPPLPWDTFASVLGIHVAYANMFQAYEVISAASIDSPLALIQAEHFSTRQELWIAISFDHVYTFLLSTLLRTNIWLRLVLSLKKHMETTISSRRHQPLLFPYSFSSSFHRLHLIPPFVCSSSLL</sequence>
<feature type="transmembrane region" description="Helical" evidence="1">
    <location>
        <begin position="505"/>
        <end position="525"/>
    </location>
</feature>
<evidence type="ECO:0000256" key="1">
    <source>
        <dbReference type="SAM" id="Phobius"/>
    </source>
</evidence>
<evidence type="ECO:0000313" key="2">
    <source>
        <dbReference type="EMBL" id="THV04206.1"/>
    </source>
</evidence>
<dbReference type="Proteomes" id="UP000297245">
    <property type="component" value="Unassembled WGS sequence"/>
</dbReference>
<dbReference type="PANTHER" id="PTHR46579">
    <property type="entry name" value="F5/8 TYPE C DOMAIN-CONTAINING PROTEIN-RELATED"/>
    <property type="match status" value="1"/>
</dbReference>
<keyword evidence="3" id="KW-1185">Reference proteome</keyword>
<dbReference type="EMBL" id="ML179059">
    <property type="protein sequence ID" value="THV04206.1"/>
    <property type="molecule type" value="Genomic_DNA"/>
</dbReference>
<keyword evidence="1" id="KW-0472">Membrane</keyword>
<accession>A0A4V6T5N3</accession>
<dbReference type="OrthoDB" id="3248986at2759"/>
<protein>
    <submittedName>
        <fullName evidence="2">Uncharacterized protein</fullName>
    </submittedName>
</protein>
<proteinExistence type="predicted"/>
<gene>
    <name evidence="2" type="ORF">K435DRAFT_649850</name>
</gene>
<keyword evidence="1" id="KW-1133">Transmembrane helix</keyword>
<feature type="transmembrane region" description="Helical" evidence="1">
    <location>
        <begin position="613"/>
        <end position="629"/>
    </location>
</feature>